<dbReference type="Gene3D" id="3.30.1150.10">
    <property type="match status" value="1"/>
</dbReference>
<gene>
    <name evidence="3" type="ORF">GCM10017044_26080</name>
</gene>
<dbReference type="EMBL" id="BNCI01000002">
    <property type="protein sequence ID" value="GHF29592.1"/>
    <property type="molecule type" value="Genomic_DNA"/>
</dbReference>
<keyword evidence="1" id="KW-0732">Signal</keyword>
<feature type="chain" id="PRO_5037885808" description="TonB C-terminal domain-containing protein" evidence="1">
    <location>
        <begin position="26"/>
        <end position="161"/>
    </location>
</feature>
<comment type="caution">
    <text evidence="3">The sequence shown here is derived from an EMBL/GenBank/DDBJ whole genome shotgun (WGS) entry which is preliminary data.</text>
</comment>
<sequence>MSYTAITKTLAAAAVVAGFSGIAHAGSDGGDLNHWAQKAGKHLTAEMKYPALAVRKNAEGSPLFQVTVSRNGDIEAIKPVRMASSPMINSTARKSLKKVDFPALPADYDGEKLTFSVQMNYAIAGSAQEERILRREGRVTSRQLANAGAPMVASITLMGEE</sequence>
<feature type="signal peptide" evidence="1">
    <location>
        <begin position="1"/>
        <end position="25"/>
    </location>
</feature>
<feature type="domain" description="TonB C-terminal" evidence="2">
    <location>
        <begin position="34"/>
        <end position="130"/>
    </location>
</feature>
<dbReference type="GO" id="GO:0055085">
    <property type="term" value="P:transmembrane transport"/>
    <property type="evidence" value="ECO:0007669"/>
    <property type="project" value="InterPro"/>
</dbReference>
<evidence type="ECO:0000256" key="1">
    <source>
        <dbReference type="SAM" id="SignalP"/>
    </source>
</evidence>
<evidence type="ECO:0000313" key="3">
    <source>
        <dbReference type="EMBL" id="GHF29592.1"/>
    </source>
</evidence>
<dbReference type="Pfam" id="PF03544">
    <property type="entry name" value="TonB_C"/>
    <property type="match status" value="1"/>
</dbReference>
<dbReference type="PROSITE" id="PS52015">
    <property type="entry name" value="TONB_CTD"/>
    <property type="match status" value="1"/>
</dbReference>
<reference evidence="3" key="2">
    <citation type="submission" date="2020-09" db="EMBL/GenBank/DDBJ databases">
        <authorList>
            <person name="Sun Q."/>
            <person name="Kim S."/>
        </authorList>
    </citation>
    <scope>NUCLEOTIDE SEQUENCE</scope>
    <source>
        <strain evidence="3">KCTC 42590</strain>
    </source>
</reference>
<dbReference type="RefSeq" id="WP_191253650.1">
    <property type="nucleotide sequence ID" value="NZ_BNCI01000002.1"/>
</dbReference>
<proteinExistence type="predicted"/>
<dbReference type="AlphaFoldDB" id="A0A919EA87"/>
<keyword evidence="4" id="KW-1185">Reference proteome</keyword>
<dbReference type="InterPro" id="IPR037682">
    <property type="entry name" value="TonB_C"/>
</dbReference>
<dbReference type="Proteomes" id="UP000630923">
    <property type="component" value="Unassembled WGS sequence"/>
</dbReference>
<dbReference type="SUPFAM" id="SSF74653">
    <property type="entry name" value="TolA/TonB C-terminal domain"/>
    <property type="match status" value="1"/>
</dbReference>
<organism evidence="3 4">
    <name type="scientific">Kordiimonas sediminis</name>
    <dbReference type="NCBI Taxonomy" id="1735581"/>
    <lineage>
        <taxon>Bacteria</taxon>
        <taxon>Pseudomonadati</taxon>
        <taxon>Pseudomonadota</taxon>
        <taxon>Alphaproteobacteria</taxon>
        <taxon>Kordiimonadales</taxon>
        <taxon>Kordiimonadaceae</taxon>
        <taxon>Kordiimonas</taxon>
    </lineage>
</organism>
<evidence type="ECO:0000259" key="2">
    <source>
        <dbReference type="PROSITE" id="PS52015"/>
    </source>
</evidence>
<evidence type="ECO:0000313" key="4">
    <source>
        <dbReference type="Proteomes" id="UP000630923"/>
    </source>
</evidence>
<reference evidence="3" key="1">
    <citation type="journal article" date="2014" name="Int. J. Syst. Evol. Microbiol.">
        <title>Complete genome sequence of Corynebacterium casei LMG S-19264T (=DSM 44701T), isolated from a smear-ripened cheese.</title>
        <authorList>
            <consortium name="US DOE Joint Genome Institute (JGI-PGF)"/>
            <person name="Walter F."/>
            <person name="Albersmeier A."/>
            <person name="Kalinowski J."/>
            <person name="Ruckert C."/>
        </authorList>
    </citation>
    <scope>NUCLEOTIDE SEQUENCE</scope>
    <source>
        <strain evidence="3">KCTC 42590</strain>
    </source>
</reference>
<protein>
    <recommendedName>
        <fullName evidence="2">TonB C-terminal domain-containing protein</fullName>
    </recommendedName>
</protein>
<name>A0A919EA87_9PROT</name>
<accession>A0A919EA87</accession>